<evidence type="ECO:0000313" key="3">
    <source>
        <dbReference type="Proteomes" id="UP000269553"/>
    </source>
</evidence>
<dbReference type="Proteomes" id="UP000269553">
    <property type="component" value="Segment"/>
</dbReference>
<keyword evidence="3" id="KW-1185">Reference proteome</keyword>
<feature type="compositionally biased region" description="Polar residues" evidence="1">
    <location>
        <begin position="226"/>
        <end position="236"/>
    </location>
</feature>
<evidence type="ECO:0000256" key="1">
    <source>
        <dbReference type="SAM" id="MobiDB-lite"/>
    </source>
</evidence>
<gene>
    <name evidence="2" type="ORF">3M_045c</name>
</gene>
<evidence type="ECO:0000313" key="2">
    <source>
        <dbReference type="EMBL" id="AYP28301.1"/>
    </source>
</evidence>
<reference evidence="2 3" key="1">
    <citation type="submission" date="2018-09" db="EMBL/GenBank/DDBJ databases">
        <authorList>
            <person name="Day A."/>
            <person name="Monson R.E."/>
            <person name="Salmond G.P.C."/>
        </authorList>
    </citation>
    <scope>NUCLEOTIDE SEQUENCE [LARGE SCALE GENOMIC DNA]</scope>
</reference>
<proteinExistence type="predicted"/>
<organism evidence="2 3">
    <name type="scientific">Serratia phage vB_SmaA_3M</name>
    <dbReference type="NCBI Taxonomy" id="2419930"/>
    <lineage>
        <taxon>Viruses</taxon>
        <taxon>Duplodnaviria</taxon>
        <taxon>Heunggongvirae</taxon>
        <taxon>Uroviricota</taxon>
        <taxon>Caudoviricetes</taxon>
        <taxon>Pantevenvirales</taxon>
        <taxon>Ackermannviridae</taxon>
        <taxon>Miltonvirus</taxon>
        <taxon>Miltonvirus 3M</taxon>
    </lineage>
</organism>
<accession>A0A3G2YS33</accession>
<protein>
    <submittedName>
        <fullName evidence="2">Uncharacterized protein</fullName>
    </submittedName>
</protein>
<feature type="region of interest" description="Disordered" evidence="1">
    <location>
        <begin position="217"/>
        <end position="236"/>
    </location>
</feature>
<name>A0A3G2YS33_9CAUD</name>
<dbReference type="EMBL" id="MH929319">
    <property type="protein sequence ID" value="AYP28301.1"/>
    <property type="molecule type" value="Genomic_DNA"/>
</dbReference>
<sequence>MKTSKEANRNARITEIVNWIGRNNINFIAPVYPTPAGWQWHQDHNTRAFYLIFMAPCDQDHIIVDQAFMKQFETPADIMSRNGEILFVDLNLNRLLVHADQGVNFHMADTPPSSHAERVGYLKKRPFLVVSGDAQNTVGLIRELARTLPLDGGKVRLTPGAKNILTQVFTMVQGMLNDRVLTSIGWQPMDDRTRFSTAVQLVKSIATMSHIMMLEAKGADKPEGSVQPQDFGSQKD</sequence>